<evidence type="ECO:0000313" key="2">
    <source>
        <dbReference type="EMBL" id="AMK76666.1"/>
    </source>
</evidence>
<accession>A0A126T3J7</accession>
<dbReference type="RefSeq" id="WP_036275252.1">
    <property type="nucleotide sequence ID" value="NZ_CP014476.1"/>
</dbReference>
<feature type="transmembrane region" description="Helical" evidence="1">
    <location>
        <begin position="26"/>
        <end position="45"/>
    </location>
</feature>
<dbReference type="OrthoDB" id="6717649at2"/>
<evidence type="ECO:0000256" key="1">
    <source>
        <dbReference type="SAM" id="Phobius"/>
    </source>
</evidence>
<dbReference type="AlphaFoldDB" id="A0A126T3J7"/>
<gene>
    <name evidence="2" type="ORF">JT25_009215</name>
</gene>
<keyword evidence="1" id="KW-0472">Membrane</keyword>
<dbReference type="Proteomes" id="UP000030512">
    <property type="component" value="Chromosome"/>
</dbReference>
<keyword evidence="1" id="KW-1133">Transmembrane helix</keyword>
<name>A0A126T3J7_9GAMM</name>
<sequence length="169" mass="18918">MYQLIVLFFEITILRKGPQDVPASPWLLRLMFIPYLLVNLLILLLDSDWSHALLQIAAETVLMVGFCYPLLYFSGKTARFPQTLTALLGADVVISLCAIPAVASLNTQISQVAYIAMIVLMGWHWLVNGNIFRHALDRPLMFGLALAFLYILISTQVMTLLFTEIAASD</sequence>
<dbReference type="STRING" id="1538553.JT25_009215"/>
<proteinExistence type="predicted"/>
<evidence type="ECO:0000313" key="3">
    <source>
        <dbReference type="Proteomes" id="UP000030512"/>
    </source>
</evidence>
<protein>
    <submittedName>
        <fullName evidence="2">Uncharacterized protein</fullName>
    </submittedName>
</protein>
<keyword evidence="1" id="KW-0812">Transmembrane</keyword>
<feature type="transmembrane region" description="Helical" evidence="1">
    <location>
        <begin position="84"/>
        <end position="103"/>
    </location>
</feature>
<organism evidence="2 3">
    <name type="scientific">Methylomonas denitrificans</name>
    <dbReference type="NCBI Taxonomy" id="1538553"/>
    <lineage>
        <taxon>Bacteria</taxon>
        <taxon>Pseudomonadati</taxon>
        <taxon>Pseudomonadota</taxon>
        <taxon>Gammaproteobacteria</taxon>
        <taxon>Methylococcales</taxon>
        <taxon>Methylococcaceae</taxon>
        <taxon>Methylomonas</taxon>
    </lineage>
</organism>
<feature type="transmembrane region" description="Helical" evidence="1">
    <location>
        <begin position="139"/>
        <end position="162"/>
    </location>
</feature>
<feature type="transmembrane region" description="Helical" evidence="1">
    <location>
        <begin position="51"/>
        <end position="72"/>
    </location>
</feature>
<keyword evidence="3" id="KW-1185">Reference proteome</keyword>
<dbReference type="EMBL" id="CP014476">
    <property type="protein sequence ID" value="AMK76666.1"/>
    <property type="molecule type" value="Genomic_DNA"/>
</dbReference>
<dbReference type="KEGG" id="mdn:JT25_009215"/>
<reference evidence="2 3" key="1">
    <citation type="journal article" date="2015" name="Environ. Microbiol.">
        <title>Methane oxidation coupled to nitrate reduction under hypoxia by the Gammaproteobacterium Methylomonas denitrificans, sp. nov. type strain FJG1.</title>
        <authorList>
            <person name="Kits K.D."/>
            <person name="Klotz M.G."/>
            <person name="Stein L.Y."/>
        </authorList>
    </citation>
    <scope>NUCLEOTIDE SEQUENCE [LARGE SCALE GENOMIC DNA]</scope>
    <source>
        <strain evidence="2 3">FJG1</strain>
    </source>
</reference>
<feature type="transmembrane region" description="Helical" evidence="1">
    <location>
        <begin position="109"/>
        <end position="127"/>
    </location>
</feature>